<evidence type="ECO:0000256" key="1">
    <source>
        <dbReference type="ARBA" id="ARBA00006538"/>
    </source>
</evidence>
<accession>A0A0M1P856</accession>
<dbReference type="InterPro" id="IPR016662">
    <property type="entry name" value="Acyl-CoA_thioEstase_long-chain"/>
</dbReference>
<dbReference type="InterPro" id="IPR014940">
    <property type="entry name" value="BAAT_C"/>
</dbReference>
<dbReference type="PANTHER" id="PTHR10824">
    <property type="entry name" value="ACYL-COENZYME A THIOESTERASE-RELATED"/>
    <property type="match status" value="1"/>
</dbReference>
<organism evidence="5 6">
    <name type="scientific">Paenibacillus solani</name>
    <dbReference type="NCBI Taxonomy" id="1705565"/>
    <lineage>
        <taxon>Bacteria</taxon>
        <taxon>Bacillati</taxon>
        <taxon>Bacillota</taxon>
        <taxon>Bacilli</taxon>
        <taxon>Bacillales</taxon>
        <taxon>Paenibacillaceae</taxon>
        <taxon>Paenibacillus</taxon>
    </lineage>
</organism>
<evidence type="ECO:0000259" key="4">
    <source>
        <dbReference type="Pfam" id="PF08840"/>
    </source>
</evidence>
<protein>
    <recommendedName>
        <fullName evidence="7">Acyl-CoA thioesterase</fullName>
    </recommendedName>
</protein>
<dbReference type="Gene3D" id="2.60.40.2240">
    <property type="entry name" value="Acyl-CoA thioester hydrolase/BAAT N-terminal domain"/>
    <property type="match status" value="1"/>
</dbReference>
<dbReference type="PANTHER" id="PTHR10824:SF4">
    <property type="entry name" value="ACYL-COENZYME A THIOESTERASE 1-LIKE"/>
    <property type="match status" value="1"/>
</dbReference>
<feature type="active site" description="Charge relay system" evidence="2">
    <location>
        <position position="358"/>
    </location>
</feature>
<dbReference type="PATRIC" id="fig|1705565.3.peg.5305"/>
<dbReference type="AlphaFoldDB" id="A0A0M1P856"/>
<dbReference type="SUPFAM" id="SSF53474">
    <property type="entry name" value="alpha/beta-Hydrolases"/>
    <property type="match status" value="1"/>
</dbReference>
<dbReference type="InterPro" id="IPR006862">
    <property type="entry name" value="Thio_Ohase/aa_AcTrfase"/>
</dbReference>
<keyword evidence="6" id="KW-1185">Reference proteome</keyword>
<dbReference type="Proteomes" id="UP000036932">
    <property type="component" value="Unassembled WGS sequence"/>
</dbReference>
<dbReference type="Gene3D" id="3.40.50.1820">
    <property type="entry name" value="alpha/beta hydrolase"/>
    <property type="match status" value="1"/>
</dbReference>
<reference evidence="6" key="1">
    <citation type="submission" date="2015-08" db="EMBL/GenBank/DDBJ databases">
        <title>Genome sequencing project for genomic taxonomy and phylogenomics of Bacillus-like bacteria.</title>
        <authorList>
            <person name="Liu B."/>
            <person name="Wang J."/>
            <person name="Zhu Y."/>
            <person name="Liu G."/>
            <person name="Chen Q."/>
            <person name="Chen Z."/>
            <person name="Lan J."/>
            <person name="Che J."/>
            <person name="Ge C."/>
            <person name="Shi H."/>
            <person name="Pan Z."/>
            <person name="Liu X."/>
        </authorList>
    </citation>
    <scope>NUCLEOTIDE SEQUENCE [LARGE SCALE GENOMIC DNA]</scope>
    <source>
        <strain evidence="6">FJAT-22460</strain>
    </source>
</reference>
<dbReference type="InterPro" id="IPR042490">
    <property type="entry name" value="Thio_Ohase/BAAT_N"/>
</dbReference>
<evidence type="ECO:0000259" key="3">
    <source>
        <dbReference type="Pfam" id="PF04775"/>
    </source>
</evidence>
<comment type="caution">
    <text evidence="5">The sequence shown here is derived from an EMBL/GenBank/DDBJ whole genome shotgun (WGS) entry which is preliminary data.</text>
</comment>
<dbReference type="EMBL" id="LIUT01000001">
    <property type="protein sequence ID" value="KOR90500.1"/>
    <property type="molecule type" value="Genomic_DNA"/>
</dbReference>
<evidence type="ECO:0000313" key="5">
    <source>
        <dbReference type="EMBL" id="KOR90500.1"/>
    </source>
</evidence>
<dbReference type="RefSeq" id="WP_082341661.1">
    <property type="nucleotide sequence ID" value="NZ_LIUT01000001.1"/>
</dbReference>
<proteinExistence type="inferred from homology"/>
<evidence type="ECO:0000256" key="2">
    <source>
        <dbReference type="PIRSR" id="PIRSR016521-1"/>
    </source>
</evidence>
<dbReference type="InterPro" id="IPR029058">
    <property type="entry name" value="AB_hydrolase_fold"/>
</dbReference>
<dbReference type="GO" id="GO:0047617">
    <property type="term" value="F:fatty acyl-CoA hydrolase activity"/>
    <property type="evidence" value="ECO:0007669"/>
    <property type="project" value="TreeGrafter"/>
</dbReference>
<feature type="domain" description="Acyl-CoA thioester hydrolase/bile acid-CoA amino acid N-acetyltransferase" evidence="3">
    <location>
        <begin position="22"/>
        <end position="152"/>
    </location>
</feature>
<dbReference type="PIRSF" id="PIRSF016521">
    <property type="entry name" value="Acyl-CoA_hydro"/>
    <property type="match status" value="1"/>
</dbReference>
<feature type="domain" description="BAAT/Acyl-CoA thioester hydrolase C-terminal" evidence="4">
    <location>
        <begin position="214"/>
        <end position="432"/>
    </location>
</feature>
<feature type="active site" description="Charge relay system" evidence="2">
    <location>
        <position position="393"/>
    </location>
</feature>
<evidence type="ECO:0000313" key="6">
    <source>
        <dbReference type="Proteomes" id="UP000036932"/>
    </source>
</evidence>
<comment type="similarity">
    <text evidence="1">Belongs to the C/M/P thioester hydrolase family.</text>
</comment>
<dbReference type="GO" id="GO:0006631">
    <property type="term" value="P:fatty acid metabolic process"/>
    <property type="evidence" value="ECO:0007669"/>
    <property type="project" value="TreeGrafter"/>
</dbReference>
<name>A0A0M1P856_9BACL</name>
<sequence length="434" mass="48510">MKGFVTVSHPNIVIHDILSRIDEPINISVTGVQPGEVITLHLIKKLNGERYLASKASYTADQEGIVDLGRQSPVQGSYQSVDHMGLFWSMEPVHLTEEIKCYIDQHQPSEPCDELSPQVSVLLLEMADIIVAHQAITRQWMSSDIENHSIQEEELIGSFFYHKDRKPRPAIIVLGGSEGGINEKTAALLASHGFSVLAVAYFGIEKRPKQLREIPLEYVESALNWIKEKKEVQPGGIGIHGTSRGSELALWSATLFPDIMATVSLNGSAVSFCGIVPWTEEPTLPPAWTYQGQPLPYLQPDNPIELALECKEMWVNRKGNPLRLWHDGLSKNVELLEKATIQLEKMHGDLLMVSGLEDESWDSATLSALGFTKKMQAHPSGRSKHLKYEGAGHYIGIPYLRVISTDQRTRQQLAQASVDSWQETIKFYKQVLCK</sequence>
<gene>
    <name evidence="5" type="ORF">AM231_16100</name>
</gene>
<dbReference type="OrthoDB" id="8922993at2"/>
<dbReference type="GO" id="GO:0006637">
    <property type="term" value="P:acyl-CoA metabolic process"/>
    <property type="evidence" value="ECO:0007669"/>
    <property type="project" value="InterPro"/>
</dbReference>
<dbReference type="Pfam" id="PF04775">
    <property type="entry name" value="Bile_Hydr_Trans"/>
    <property type="match status" value="1"/>
</dbReference>
<feature type="active site" description="Charge relay system" evidence="2">
    <location>
        <position position="243"/>
    </location>
</feature>
<dbReference type="Pfam" id="PF08840">
    <property type="entry name" value="BAAT_C"/>
    <property type="match status" value="1"/>
</dbReference>
<evidence type="ECO:0008006" key="7">
    <source>
        <dbReference type="Google" id="ProtNLM"/>
    </source>
</evidence>